<dbReference type="EMBL" id="LWQU01000135">
    <property type="protein sequence ID" value="OAN50776.1"/>
    <property type="molecule type" value="Genomic_DNA"/>
</dbReference>
<evidence type="ECO:0008006" key="4">
    <source>
        <dbReference type="Google" id="ProtNLM"/>
    </source>
</evidence>
<evidence type="ECO:0000313" key="2">
    <source>
        <dbReference type="EMBL" id="OAN50776.1"/>
    </source>
</evidence>
<organism evidence="2 3">
    <name type="scientific">Magnetospirillum moscoviense</name>
    <dbReference type="NCBI Taxonomy" id="1437059"/>
    <lineage>
        <taxon>Bacteria</taxon>
        <taxon>Pseudomonadati</taxon>
        <taxon>Pseudomonadota</taxon>
        <taxon>Alphaproteobacteria</taxon>
        <taxon>Rhodospirillales</taxon>
        <taxon>Rhodospirillaceae</taxon>
        <taxon>Magnetospirillum</taxon>
    </lineage>
</organism>
<keyword evidence="3" id="KW-1185">Reference proteome</keyword>
<dbReference type="PANTHER" id="PTHR35882:SF2">
    <property type="entry name" value="PELA"/>
    <property type="match status" value="1"/>
</dbReference>
<dbReference type="AlphaFoldDB" id="A0A178MPZ0"/>
<sequence length="406" mass="45416">MTRLSAPLALALLLTATQAMAMDKPRDWIPPPASAVPNHREVWRDVIIEIASYAKARKKEAVILVKGGVELLVKGEREAAWEEAQDPYGTNFEKRLPLGTVYRPYMKVIDGLVVDGLYCSTFAFGKPLAEAIKDRRELDRVLAEERARGIQRPPVPQPLGPFSIDPKEELRRAAEIKRESEKIERQRRMIYAIDAARDAGRRLFSLEDCKTPKDADAAMRAADRDRVLTFADADNPTTGHLPKTRPNHENAEPIRSVSAVRTWLPMLNADSFASRAEWVMALQKTNYDIVVVDVAHRGWDGLTPADIAKLKFKALGSPRLVLAALPLGKTQDSRWYWQKGWGAGSPPFLFAPDSDVPGQFITDLANPEWKAQLGKIATGIMDAGFDGIVFTETDTYLWFEELMPLD</sequence>
<reference evidence="2 3" key="1">
    <citation type="submission" date="2016-04" db="EMBL/GenBank/DDBJ databases">
        <title>Draft genome sequence of freshwater magnetotactic bacteria Magnetospirillum marisnigri SP-1 and Magnetospirillum moscoviense BB-1.</title>
        <authorList>
            <person name="Koziaeva V."/>
            <person name="Dziuba M.V."/>
            <person name="Ivanov T.M."/>
            <person name="Kuznetsov B."/>
            <person name="Grouzdev D.S."/>
        </authorList>
    </citation>
    <scope>NUCLEOTIDE SEQUENCE [LARGE SCALE GENOMIC DNA]</scope>
    <source>
        <strain evidence="2 3">BB-1</strain>
    </source>
</reference>
<feature type="chain" id="PRO_5008092130" description="Glycoside-hydrolase family GH114 TIM-barrel domain-containing protein" evidence="1">
    <location>
        <begin position="22"/>
        <end position="406"/>
    </location>
</feature>
<dbReference type="InterPro" id="IPR017853">
    <property type="entry name" value="GH"/>
</dbReference>
<dbReference type="RefSeq" id="WP_068499944.1">
    <property type="nucleotide sequence ID" value="NZ_LWQU01000135.1"/>
</dbReference>
<dbReference type="SUPFAM" id="SSF51445">
    <property type="entry name" value="(Trans)glycosidases"/>
    <property type="match status" value="1"/>
</dbReference>
<gene>
    <name evidence="2" type="ORF">A6A05_11690</name>
</gene>
<evidence type="ECO:0000256" key="1">
    <source>
        <dbReference type="SAM" id="SignalP"/>
    </source>
</evidence>
<name>A0A178MPZ0_9PROT</name>
<proteinExistence type="predicted"/>
<keyword evidence="1" id="KW-0732">Signal</keyword>
<evidence type="ECO:0000313" key="3">
    <source>
        <dbReference type="Proteomes" id="UP000078543"/>
    </source>
</evidence>
<dbReference type="Proteomes" id="UP000078543">
    <property type="component" value="Unassembled WGS sequence"/>
</dbReference>
<dbReference type="InterPro" id="IPR013785">
    <property type="entry name" value="Aldolase_TIM"/>
</dbReference>
<comment type="caution">
    <text evidence="2">The sequence shown here is derived from an EMBL/GenBank/DDBJ whole genome shotgun (WGS) entry which is preliminary data.</text>
</comment>
<dbReference type="PANTHER" id="PTHR35882">
    <property type="entry name" value="PELA"/>
    <property type="match status" value="1"/>
</dbReference>
<protein>
    <recommendedName>
        <fullName evidence="4">Glycoside-hydrolase family GH114 TIM-barrel domain-containing protein</fullName>
    </recommendedName>
</protein>
<dbReference type="Gene3D" id="3.20.20.70">
    <property type="entry name" value="Aldolase class I"/>
    <property type="match status" value="2"/>
</dbReference>
<feature type="signal peptide" evidence="1">
    <location>
        <begin position="1"/>
        <end position="21"/>
    </location>
</feature>
<dbReference type="STRING" id="1437059.A6A05_11690"/>
<accession>A0A178MPZ0</accession>
<dbReference type="OrthoDB" id="30037at2"/>